<name>A0A1I4F9U3_9FIRM</name>
<proteinExistence type="predicted"/>
<feature type="domain" description="YlxR" evidence="1">
    <location>
        <begin position="8"/>
        <end position="80"/>
    </location>
</feature>
<dbReference type="InterPro" id="IPR035931">
    <property type="entry name" value="YlxR-like_sf"/>
</dbReference>
<accession>A0A1I4F9U3</accession>
<gene>
    <name evidence="2" type="ORF">SAMN02983006_00288</name>
</gene>
<dbReference type="NCBIfam" id="NF047356">
    <property type="entry name" value="RNA_bind_RnpM"/>
    <property type="match status" value="1"/>
</dbReference>
<evidence type="ECO:0000259" key="1">
    <source>
        <dbReference type="Pfam" id="PF04296"/>
    </source>
</evidence>
<dbReference type="Proteomes" id="UP000199006">
    <property type="component" value="Unassembled WGS sequence"/>
</dbReference>
<dbReference type="AlphaFoldDB" id="A0A1I4F9U3"/>
<evidence type="ECO:0000313" key="2">
    <source>
        <dbReference type="EMBL" id="SFL14299.1"/>
    </source>
</evidence>
<keyword evidence="3" id="KW-1185">Reference proteome</keyword>
<organism evidence="2 3">
    <name type="scientific">Halanaerobium salsuginis</name>
    <dbReference type="NCBI Taxonomy" id="29563"/>
    <lineage>
        <taxon>Bacteria</taxon>
        <taxon>Bacillati</taxon>
        <taxon>Bacillota</taxon>
        <taxon>Clostridia</taxon>
        <taxon>Halanaerobiales</taxon>
        <taxon>Halanaerobiaceae</taxon>
        <taxon>Halanaerobium</taxon>
    </lineage>
</organism>
<dbReference type="OrthoDB" id="9813251at2"/>
<dbReference type="PANTHER" id="PTHR34215:SF1">
    <property type="entry name" value="YLXR DOMAIN-CONTAINING PROTEIN"/>
    <property type="match status" value="1"/>
</dbReference>
<dbReference type="InterPro" id="IPR007393">
    <property type="entry name" value="YlxR_dom"/>
</dbReference>
<evidence type="ECO:0000313" key="3">
    <source>
        <dbReference type="Proteomes" id="UP000199006"/>
    </source>
</evidence>
<dbReference type="Pfam" id="PF04296">
    <property type="entry name" value="YlxR"/>
    <property type="match status" value="1"/>
</dbReference>
<dbReference type="RefSeq" id="WP_089858503.1">
    <property type="nucleotide sequence ID" value="NZ_FOTI01000002.1"/>
</dbReference>
<dbReference type="SUPFAM" id="SSF64376">
    <property type="entry name" value="YlxR-like"/>
    <property type="match status" value="1"/>
</dbReference>
<dbReference type="InterPro" id="IPR037465">
    <property type="entry name" value="YlxR"/>
</dbReference>
<sequence length="86" mass="9526">MQSRSPIRKCVGCGARRDKIELLRIVNNKSEILVDPGGRTPGRGAYICPNMDCLDKAVANNSLKKALRAEISDEIYQKISEEINHG</sequence>
<dbReference type="STRING" id="29563.SAMN02983006_00288"/>
<dbReference type="PANTHER" id="PTHR34215">
    <property type="entry name" value="BLL0784 PROTEIN"/>
    <property type="match status" value="1"/>
</dbReference>
<reference evidence="2 3" key="1">
    <citation type="submission" date="2016-10" db="EMBL/GenBank/DDBJ databases">
        <authorList>
            <person name="de Groot N.N."/>
        </authorList>
    </citation>
    <scope>NUCLEOTIDE SEQUENCE [LARGE SCALE GENOMIC DNA]</scope>
    <source>
        <strain evidence="2 3">ATCC 51327</strain>
    </source>
</reference>
<dbReference type="Gene3D" id="3.30.1230.10">
    <property type="entry name" value="YlxR-like"/>
    <property type="match status" value="1"/>
</dbReference>
<protein>
    <recommendedName>
        <fullName evidence="1">YlxR domain-containing protein</fullName>
    </recommendedName>
</protein>
<dbReference type="EMBL" id="FOTI01000002">
    <property type="protein sequence ID" value="SFL14299.1"/>
    <property type="molecule type" value="Genomic_DNA"/>
</dbReference>
<dbReference type="CDD" id="cd00279">
    <property type="entry name" value="YlxR"/>
    <property type="match status" value="1"/>
</dbReference>